<evidence type="ECO:0000256" key="2">
    <source>
        <dbReference type="SAM" id="SignalP"/>
    </source>
</evidence>
<keyword evidence="2" id="KW-0732">Signal</keyword>
<dbReference type="Pfam" id="PF00753">
    <property type="entry name" value="Lactamase_B"/>
    <property type="match status" value="1"/>
</dbReference>
<dbReference type="InterPro" id="IPR036866">
    <property type="entry name" value="RibonucZ/Hydroxyglut_hydro"/>
</dbReference>
<feature type="signal peptide" evidence="2">
    <location>
        <begin position="1"/>
        <end position="20"/>
    </location>
</feature>
<dbReference type="PANTHER" id="PTHR42951">
    <property type="entry name" value="METALLO-BETA-LACTAMASE DOMAIN-CONTAINING"/>
    <property type="match status" value="1"/>
</dbReference>
<gene>
    <name evidence="4" type="ORF">J0A66_15420</name>
</gene>
<evidence type="ECO:0000259" key="3">
    <source>
        <dbReference type="SMART" id="SM00849"/>
    </source>
</evidence>
<evidence type="ECO:0000313" key="5">
    <source>
        <dbReference type="Proteomes" id="UP000664654"/>
    </source>
</evidence>
<comment type="similarity">
    <text evidence="1">Belongs to the metallo-beta-lactamase superfamily. Class-B beta-lactamase family.</text>
</comment>
<dbReference type="AlphaFoldDB" id="A0A939DPK8"/>
<dbReference type="PANTHER" id="PTHR42951:SF4">
    <property type="entry name" value="ACYL-COENZYME A THIOESTERASE MBLAC2"/>
    <property type="match status" value="1"/>
</dbReference>
<dbReference type="SUPFAM" id="SSF56281">
    <property type="entry name" value="Metallo-hydrolase/oxidoreductase"/>
    <property type="match status" value="1"/>
</dbReference>
<accession>A0A939DPK8</accession>
<feature type="chain" id="PRO_5036776348" evidence="2">
    <location>
        <begin position="21"/>
        <end position="347"/>
    </location>
</feature>
<evidence type="ECO:0000313" key="4">
    <source>
        <dbReference type="EMBL" id="MBN7826624.1"/>
    </source>
</evidence>
<dbReference type="EMBL" id="JAFKCV010000009">
    <property type="protein sequence ID" value="MBN7826624.1"/>
    <property type="molecule type" value="Genomic_DNA"/>
</dbReference>
<keyword evidence="5" id="KW-1185">Reference proteome</keyword>
<dbReference type="RefSeq" id="WP_206574735.1">
    <property type="nucleotide sequence ID" value="NZ_JAFKCV010000009.1"/>
</dbReference>
<proteinExistence type="inferred from homology"/>
<dbReference type="InterPro" id="IPR050855">
    <property type="entry name" value="NDM-1-like"/>
</dbReference>
<feature type="domain" description="Metallo-beta-lactamase" evidence="3">
    <location>
        <begin position="43"/>
        <end position="267"/>
    </location>
</feature>
<dbReference type="Gene3D" id="3.60.15.10">
    <property type="entry name" value="Ribonuclease Z/Hydroxyacylglutathione hydrolase-like"/>
    <property type="match status" value="1"/>
</dbReference>
<dbReference type="Proteomes" id="UP000664654">
    <property type="component" value="Unassembled WGS sequence"/>
</dbReference>
<sequence>MKKTAWVGLAFLLIGPAALAIDIQAVSEGVWAAVQPAHRASNDSNSLIVEGDTGVLVVDSQESSADVKEIIRFIGTQIGKPVVYLVNTHWHGDHTQGNHLYRQAYGDTLTIIGHSTHREDVPNRAEKRIREQVASLQAELPAAWQRLEQGIKRDGTAMTDQEKQTFRDELHRYTAWVEEHQGFTFTLADHFLDSPLAIEEAGFNVEILPVSGHTRGDLLVYLPKQEIIASGDMLDTLPYAGHGYPRKWLVNLQSFDSRAVSVWLPGHGEIARDRLLLENVRFYLNNLVEQVSLYLDEPMHVIQQKVDLSASRQRLTGGDAGRQRFFDQVQKEAVERAYLELTESASH</sequence>
<organism evidence="4 5">
    <name type="scientific">Bowmanella dokdonensis</name>
    <dbReference type="NCBI Taxonomy" id="751969"/>
    <lineage>
        <taxon>Bacteria</taxon>
        <taxon>Pseudomonadati</taxon>
        <taxon>Pseudomonadota</taxon>
        <taxon>Gammaproteobacteria</taxon>
        <taxon>Alteromonadales</taxon>
        <taxon>Alteromonadaceae</taxon>
        <taxon>Bowmanella</taxon>
    </lineage>
</organism>
<evidence type="ECO:0000256" key="1">
    <source>
        <dbReference type="ARBA" id="ARBA00005250"/>
    </source>
</evidence>
<dbReference type="SMART" id="SM00849">
    <property type="entry name" value="Lactamase_B"/>
    <property type="match status" value="1"/>
</dbReference>
<comment type="caution">
    <text evidence="4">The sequence shown here is derived from an EMBL/GenBank/DDBJ whole genome shotgun (WGS) entry which is preliminary data.</text>
</comment>
<dbReference type="InterPro" id="IPR001279">
    <property type="entry name" value="Metallo-B-lactamas"/>
</dbReference>
<protein>
    <submittedName>
        <fullName evidence="4">MBL fold metallo-hydrolase</fullName>
    </submittedName>
</protein>
<name>A0A939DPK8_9ALTE</name>
<reference evidence="4" key="1">
    <citation type="submission" date="2021-03" db="EMBL/GenBank/DDBJ databases">
        <title>novel species isolated from a fishpond in China.</title>
        <authorList>
            <person name="Lu H."/>
            <person name="Cai Z."/>
        </authorList>
    </citation>
    <scope>NUCLEOTIDE SEQUENCE</scope>
    <source>
        <strain evidence="4">JCM 30855</strain>
    </source>
</reference>
<dbReference type="GO" id="GO:0017001">
    <property type="term" value="P:antibiotic catabolic process"/>
    <property type="evidence" value="ECO:0007669"/>
    <property type="project" value="UniProtKB-ARBA"/>
</dbReference>